<organism evidence="1 2">
    <name type="scientific">Geobacillus proteiniphilus</name>
    <dbReference type="NCBI Taxonomy" id="860353"/>
    <lineage>
        <taxon>Bacteria</taxon>
        <taxon>Bacillati</taxon>
        <taxon>Bacillota</taxon>
        <taxon>Bacilli</taxon>
        <taxon>Bacillales</taxon>
        <taxon>Anoxybacillaceae</taxon>
        <taxon>Geobacillus</taxon>
    </lineage>
</organism>
<proteinExistence type="predicted"/>
<accession>A0A1Q5SSX4</accession>
<comment type="caution">
    <text evidence="1">The sequence shown here is derived from an EMBL/GenBank/DDBJ whole genome shotgun (WGS) entry which is preliminary data.</text>
</comment>
<evidence type="ECO:0000313" key="2">
    <source>
        <dbReference type="Proteomes" id="UP000186030"/>
    </source>
</evidence>
<reference evidence="2" key="2">
    <citation type="submission" date="2017-01" db="EMBL/GenBank/DDBJ databases">
        <title>Genome sequencing and annotation of Geobacillus sp. 1017, a Hydrocarbon-Oxidizing Thermophilic Bacterium Isolated from a Heavy Oil Reservoir (China).</title>
        <authorList>
            <person name="Kadnikov V.V."/>
            <person name="Mardanov A.V."/>
            <person name="Poltaraus A.B."/>
            <person name="Sokolova D.S."/>
            <person name="Semenova E.M."/>
            <person name="Ravin N.V."/>
            <person name="Tourova T.P."/>
            <person name="Nazina T.N."/>
        </authorList>
    </citation>
    <scope>NUCLEOTIDE SEQUENCE [LARGE SCALE GENOMIC DNA]</scope>
    <source>
        <strain evidence="2">1017</strain>
    </source>
</reference>
<gene>
    <name evidence="1" type="ORF">BRO54_2883</name>
</gene>
<dbReference type="Proteomes" id="UP000186030">
    <property type="component" value="Unassembled WGS sequence"/>
</dbReference>
<dbReference type="EMBL" id="MQMG01000042">
    <property type="protein sequence ID" value="OKO91026.1"/>
    <property type="molecule type" value="Genomic_DNA"/>
</dbReference>
<dbReference type="AlphaFoldDB" id="A0A1Q5SSX4"/>
<sequence>MLNVTDHSAIRLPLPFLPLFHRTILTAGKAGGEGCLFDSLMNKTRASSHQ</sequence>
<reference evidence="1 2" key="1">
    <citation type="submission" date="2016-11" db="EMBL/GenBank/DDBJ databases">
        <authorList>
            <person name="Kadnikov V."/>
            <person name="Nazina T."/>
        </authorList>
    </citation>
    <scope>NUCLEOTIDE SEQUENCE [LARGE SCALE GENOMIC DNA]</scope>
    <source>
        <strain evidence="1 2">1017</strain>
    </source>
</reference>
<protein>
    <submittedName>
        <fullName evidence="1">Uncharacterized protein</fullName>
    </submittedName>
</protein>
<evidence type="ECO:0000313" key="1">
    <source>
        <dbReference type="EMBL" id="OKO91026.1"/>
    </source>
</evidence>
<name>A0A1Q5SSX4_9BACL</name>